<dbReference type="PROSITE" id="PS00237">
    <property type="entry name" value="G_PROTEIN_RECEP_F1_1"/>
    <property type="match status" value="1"/>
</dbReference>
<keyword evidence="5 10" id="KW-0297">G-protein coupled receptor</keyword>
<keyword evidence="13" id="KW-1185">Reference proteome</keyword>
<evidence type="ECO:0000256" key="4">
    <source>
        <dbReference type="ARBA" id="ARBA00022989"/>
    </source>
</evidence>
<dbReference type="Proteomes" id="UP001652625">
    <property type="component" value="Chromosome 14"/>
</dbReference>
<evidence type="ECO:0000256" key="10">
    <source>
        <dbReference type="RuleBase" id="RU000688"/>
    </source>
</evidence>
<dbReference type="PANTHER" id="PTHR24246:SF27">
    <property type="entry name" value="ADENOSINE RECEPTOR, ISOFORM A"/>
    <property type="match status" value="1"/>
</dbReference>
<evidence type="ECO:0000256" key="1">
    <source>
        <dbReference type="ARBA" id="ARBA00004651"/>
    </source>
</evidence>
<keyword evidence="4 11" id="KW-1133">Transmembrane helix</keyword>
<protein>
    <submittedName>
        <fullName evidence="14">Adenosine receptor A2b</fullName>
    </submittedName>
</protein>
<dbReference type="RefSeq" id="XP_065673636.1">
    <property type="nucleotide sequence ID" value="XM_065817564.1"/>
</dbReference>
<gene>
    <name evidence="14" type="primary">LOC105845036</name>
</gene>
<dbReference type="SUPFAM" id="SSF81321">
    <property type="entry name" value="Family A G protein-coupled receptor-like"/>
    <property type="match status" value="1"/>
</dbReference>
<feature type="transmembrane region" description="Helical" evidence="11">
    <location>
        <begin position="174"/>
        <end position="198"/>
    </location>
</feature>
<evidence type="ECO:0000256" key="6">
    <source>
        <dbReference type="ARBA" id="ARBA00023136"/>
    </source>
</evidence>
<feature type="transmembrane region" description="Helical" evidence="11">
    <location>
        <begin position="50"/>
        <end position="75"/>
    </location>
</feature>
<dbReference type="Pfam" id="PF00001">
    <property type="entry name" value="7tm_1"/>
    <property type="match status" value="1"/>
</dbReference>
<dbReference type="InterPro" id="IPR017452">
    <property type="entry name" value="GPCR_Rhodpsn_7TM"/>
</dbReference>
<keyword evidence="2" id="KW-1003">Cell membrane</keyword>
<evidence type="ECO:0000256" key="9">
    <source>
        <dbReference type="ARBA" id="ARBA00023224"/>
    </source>
</evidence>
<keyword evidence="7 10" id="KW-0675">Receptor</keyword>
<feature type="transmembrane region" description="Helical" evidence="11">
    <location>
        <begin position="127"/>
        <end position="153"/>
    </location>
</feature>
<dbReference type="PANTHER" id="PTHR24246">
    <property type="entry name" value="OLFACTORY RECEPTOR AND ADENOSINE RECEPTOR"/>
    <property type="match status" value="1"/>
</dbReference>
<evidence type="ECO:0000313" key="14">
    <source>
        <dbReference type="RefSeq" id="XP_065673636.1"/>
    </source>
</evidence>
<accession>A0ABM4DGQ7</accession>
<comment type="similarity">
    <text evidence="10">Belongs to the G-protein coupled receptor 1 family.</text>
</comment>
<proteinExistence type="inferred from homology"/>
<dbReference type="GeneID" id="105845036"/>
<sequence>MNVSINDSKIYKANMATTDSKICEMNISATNSIKDTLERHLSTCTIEFKAAVHIPALVLVFLIIFANFLVIYLFLKNHTLRKTVANILLISLSVTDLVSGVSIFIHIMPYYYTLFKDCSTVHQVFDLAYFASSDIITNGLTITSVLHLLLLSSERFVLLYYALRCTVIVTRKRLIVLSFTAWVVGAFVTLIQLSWVVPYISEPNNHTRLLAVLHNDKIYTVTTIALFSFIPMFVLLFQYIWLFSLIRRLSKRNPGIQSKKVWSRELKGVIVNCIMFVSFVLFCFPYLLVKCFICLDHPAISELPSEFFETIFLLRFIISIINPLIYALYKKDFRRTIPITFLSLSKTFLMTNRPTFDQLTSRPTLSRSGEKISFIEIGTRNSKEIKF</sequence>
<evidence type="ECO:0000256" key="11">
    <source>
        <dbReference type="SAM" id="Phobius"/>
    </source>
</evidence>
<dbReference type="Gene3D" id="1.20.1070.10">
    <property type="entry name" value="Rhodopsin 7-helix transmembrane proteins"/>
    <property type="match status" value="1"/>
</dbReference>
<feature type="domain" description="G-protein coupled receptors family 1 profile" evidence="12">
    <location>
        <begin position="66"/>
        <end position="326"/>
    </location>
</feature>
<evidence type="ECO:0000256" key="2">
    <source>
        <dbReference type="ARBA" id="ARBA00022475"/>
    </source>
</evidence>
<evidence type="ECO:0000256" key="8">
    <source>
        <dbReference type="ARBA" id="ARBA00023180"/>
    </source>
</evidence>
<feature type="transmembrane region" description="Helical" evidence="11">
    <location>
        <begin position="266"/>
        <end position="287"/>
    </location>
</feature>
<comment type="subcellular location">
    <subcellularLocation>
        <location evidence="1">Cell membrane</location>
        <topology evidence="1">Multi-pass membrane protein</topology>
    </subcellularLocation>
</comment>
<keyword evidence="8" id="KW-0325">Glycoprotein</keyword>
<dbReference type="PRINTS" id="PR00237">
    <property type="entry name" value="GPCRRHODOPSN"/>
</dbReference>
<evidence type="ECO:0000259" key="12">
    <source>
        <dbReference type="PROSITE" id="PS50262"/>
    </source>
</evidence>
<keyword evidence="3 10" id="KW-0812">Transmembrane</keyword>
<evidence type="ECO:0000256" key="5">
    <source>
        <dbReference type="ARBA" id="ARBA00023040"/>
    </source>
</evidence>
<feature type="transmembrane region" description="Helical" evidence="11">
    <location>
        <begin position="87"/>
        <end position="107"/>
    </location>
</feature>
<name>A0ABM4DGQ7_HYDVU</name>
<evidence type="ECO:0000256" key="7">
    <source>
        <dbReference type="ARBA" id="ARBA00023170"/>
    </source>
</evidence>
<reference evidence="14" key="1">
    <citation type="submission" date="2025-08" db="UniProtKB">
        <authorList>
            <consortium name="RefSeq"/>
        </authorList>
    </citation>
    <scope>IDENTIFICATION</scope>
</reference>
<evidence type="ECO:0000256" key="3">
    <source>
        <dbReference type="ARBA" id="ARBA00022692"/>
    </source>
</evidence>
<dbReference type="CDD" id="cd00637">
    <property type="entry name" value="7tm_classA_rhodopsin-like"/>
    <property type="match status" value="1"/>
</dbReference>
<organism evidence="13 14">
    <name type="scientific">Hydra vulgaris</name>
    <name type="common">Hydra</name>
    <name type="synonym">Hydra attenuata</name>
    <dbReference type="NCBI Taxonomy" id="6087"/>
    <lineage>
        <taxon>Eukaryota</taxon>
        <taxon>Metazoa</taxon>
        <taxon>Cnidaria</taxon>
        <taxon>Hydrozoa</taxon>
        <taxon>Hydroidolina</taxon>
        <taxon>Anthoathecata</taxon>
        <taxon>Aplanulata</taxon>
        <taxon>Hydridae</taxon>
        <taxon>Hydra</taxon>
    </lineage>
</organism>
<dbReference type="PROSITE" id="PS50262">
    <property type="entry name" value="G_PROTEIN_RECEP_F1_2"/>
    <property type="match status" value="1"/>
</dbReference>
<feature type="transmembrane region" description="Helical" evidence="11">
    <location>
        <begin position="307"/>
        <end position="329"/>
    </location>
</feature>
<dbReference type="InterPro" id="IPR000276">
    <property type="entry name" value="GPCR_Rhodpsn"/>
</dbReference>
<keyword evidence="9 10" id="KW-0807">Transducer</keyword>
<feature type="transmembrane region" description="Helical" evidence="11">
    <location>
        <begin position="218"/>
        <end position="245"/>
    </location>
</feature>
<keyword evidence="6 11" id="KW-0472">Membrane</keyword>
<evidence type="ECO:0000313" key="13">
    <source>
        <dbReference type="Proteomes" id="UP001652625"/>
    </source>
</evidence>